<evidence type="ECO:0000256" key="6">
    <source>
        <dbReference type="ARBA" id="ARBA00022989"/>
    </source>
</evidence>
<sequence length="434" mass="47609">MDRAQVVTTDVKTYIGVVTEVINEGLPRAAWVVIGNKTSQTLSQRLKLCYTLIVFQSALGLIMSIAFISAPGTFAKGFIPSEIMDSGPGYIRICAFATLASTLETAISAATRALDKPDVPLVISSVKFALNILLDLLIISKFHVGNHTPTVNIQGSIYLGCNLASAVAGLVYFSFISRPPKGNTENVWPNLPALILLARPGILMFVESAVRNAIYLWIVSGIIALGSQYATAWGIFNTIRWGLVMVPVQSLEAASLAFIGHNWGQFGQSVSTFGQTTLSLRRQYQIFSPALKSLVLAVAVEVPICLFLSFYGAERFAYYLGDSEPVAKITAHMWKTIDWCYIFYAASTQLATILLASRPKLYLYQSLMSNLLYMLPWAIVCQKASLTANKAWLYHSLVFGGSLVFTFIIVILVVAAWSWQLKSGHTTFHNVHLV</sequence>
<keyword evidence="5 8" id="KW-0812">Transmembrane</keyword>
<keyword evidence="6 8" id="KW-1133">Transmembrane helix</keyword>
<dbReference type="EMBL" id="SWFS01000013">
    <property type="protein sequence ID" value="KAA8917734.1"/>
    <property type="molecule type" value="Genomic_DNA"/>
</dbReference>
<dbReference type="AlphaFoldDB" id="A0A642VEC7"/>
<feature type="transmembrane region" description="Helical" evidence="8">
    <location>
        <begin position="362"/>
        <end position="380"/>
    </location>
</feature>
<feature type="transmembrane region" description="Helical" evidence="8">
    <location>
        <begin position="121"/>
        <end position="144"/>
    </location>
</feature>
<dbReference type="InterPro" id="IPR002528">
    <property type="entry name" value="MATE_fam"/>
</dbReference>
<gene>
    <name evidence="9" type="ORF">TRICI_000121</name>
</gene>
<evidence type="ECO:0000256" key="8">
    <source>
        <dbReference type="SAM" id="Phobius"/>
    </source>
</evidence>
<protein>
    <recommendedName>
        <fullName evidence="11">Oligosaccharide translocation protein RFT1</fullName>
    </recommendedName>
</protein>
<evidence type="ECO:0000256" key="7">
    <source>
        <dbReference type="ARBA" id="ARBA00023136"/>
    </source>
</evidence>
<keyword evidence="4" id="KW-1003">Cell membrane</keyword>
<dbReference type="GO" id="GO:0005886">
    <property type="term" value="C:plasma membrane"/>
    <property type="evidence" value="ECO:0007669"/>
    <property type="project" value="UniProtKB-SubCell"/>
</dbReference>
<dbReference type="InterPro" id="IPR052031">
    <property type="entry name" value="Membrane_Transporter-Flippase"/>
</dbReference>
<evidence type="ECO:0000256" key="5">
    <source>
        <dbReference type="ARBA" id="ARBA00022692"/>
    </source>
</evidence>
<keyword evidence="3" id="KW-0813">Transport</keyword>
<dbReference type="PANTHER" id="PTHR43549">
    <property type="entry name" value="MULTIDRUG RESISTANCE PROTEIN YPNP-RELATED"/>
    <property type="match status" value="1"/>
</dbReference>
<evidence type="ECO:0008006" key="11">
    <source>
        <dbReference type="Google" id="ProtNLM"/>
    </source>
</evidence>
<dbReference type="VEuPathDB" id="FungiDB:TRICI_000121"/>
<accession>A0A642VEC7</accession>
<feature type="transmembrane region" description="Helical" evidence="8">
    <location>
        <begin position="212"/>
        <end position="236"/>
    </location>
</feature>
<proteinExistence type="inferred from homology"/>
<keyword evidence="7 8" id="KW-0472">Membrane</keyword>
<feature type="transmembrane region" description="Helical" evidence="8">
    <location>
        <begin position="90"/>
        <end position="109"/>
    </location>
</feature>
<evidence type="ECO:0000256" key="1">
    <source>
        <dbReference type="ARBA" id="ARBA00004651"/>
    </source>
</evidence>
<dbReference type="Pfam" id="PF01554">
    <property type="entry name" value="MatE"/>
    <property type="match status" value="1"/>
</dbReference>
<evidence type="ECO:0000313" key="10">
    <source>
        <dbReference type="Proteomes" id="UP000761534"/>
    </source>
</evidence>
<keyword evidence="10" id="KW-1185">Reference proteome</keyword>
<evidence type="ECO:0000256" key="3">
    <source>
        <dbReference type="ARBA" id="ARBA00022448"/>
    </source>
</evidence>
<evidence type="ECO:0000256" key="4">
    <source>
        <dbReference type="ARBA" id="ARBA00022475"/>
    </source>
</evidence>
<dbReference type="OrthoDB" id="2119662at2759"/>
<feature type="transmembrane region" description="Helical" evidence="8">
    <location>
        <begin position="187"/>
        <end position="206"/>
    </location>
</feature>
<feature type="transmembrane region" description="Helical" evidence="8">
    <location>
        <begin position="290"/>
        <end position="313"/>
    </location>
</feature>
<dbReference type="Proteomes" id="UP000761534">
    <property type="component" value="Unassembled WGS sequence"/>
</dbReference>
<feature type="transmembrane region" description="Helical" evidence="8">
    <location>
        <begin position="48"/>
        <end position="70"/>
    </location>
</feature>
<comment type="subcellular location">
    <subcellularLocation>
        <location evidence="1">Cell membrane</location>
        <topology evidence="1">Multi-pass membrane protein</topology>
    </subcellularLocation>
</comment>
<comment type="similarity">
    <text evidence="2">Belongs to the multi antimicrobial extrusion (MATE) (TC 2.A.66.1) family.</text>
</comment>
<feature type="transmembrane region" description="Helical" evidence="8">
    <location>
        <begin position="392"/>
        <end position="417"/>
    </location>
</feature>
<evidence type="ECO:0000256" key="2">
    <source>
        <dbReference type="ARBA" id="ARBA00010199"/>
    </source>
</evidence>
<organism evidence="9 10">
    <name type="scientific">Trichomonascus ciferrii</name>
    <dbReference type="NCBI Taxonomy" id="44093"/>
    <lineage>
        <taxon>Eukaryota</taxon>
        <taxon>Fungi</taxon>
        <taxon>Dikarya</taxon>
        <taxon>Ascomycota</taxon>
        <taxon>Saccharomycotina</taxon>
        <taxon>Dipodascomycetes</taxon>
        <taxon>Dipodascales</taxon>
        <taxon>Trichomonascaceae</taxon>
        <taxon>Trichomonascus</taxon>
        <taxon>Trichomonascus ciferrii complex</taxon>
    </lineage>
</organism>
<reference evidence="9" key="1">
    <citation type="journal article" date="2019" name="G3 (Bethesda)">
        <title>Genome Assemblies of Two Rare Opportunistic Yeast Pathogens: Diutina rugosa (syn. Candida rugosa) and Trichomonascus ciferrii (syn. Candida ciferrii).</title>
        <authorList>
            <person name="Mixao V."/>
            <person name="Saus E."/>
            <person name="Hansen A.P."/>
            <person name="Lass-Florl C."/>
            <person name="Gabaldon T."/>
        </authorList>
    </citation>
    <scope>NUCLEOTIDE SEQUENCE</scope>
    <source>
        <strain evidence="9">CBS 4856</strain>
    </source>
</reference>
<evidence type="ECO:0000313" key="9">
    <source>
        <dbReference type="EMBL" id="KAA8917734.1"/>
    </source>
</evidence>
<dbReference type="PANTHER" id="PTHR43549:SF2">
    <property type="entry name" value="MULTIDRUG RESISTANCE PROTEIN NORM-RELATED"/>
    <property type="match status" value="1"/>
</dbReference>
<name>A0A642VEC7_9ASCO</name>
<comment type="caution">
    <text evidence="9">The sequence shown here is derived from an EMBL/GenBank/DDBJ whole genome shotgun (WGS) entry which is preliminary data.</text>
</comment>
<dbReference type="GO" id="GO:0042910">
    <property type="term" value="F:xenobiotic transmembrane transporter activity"/>
    <property type="evidence" value="ECO:0007669"/>
    <property type="project" value="InterPro"/>
</dbReference>
<feature type="transmembrane region" description="Helical" evidence="8">
    <location>
        <begin position="156"/>
        <end position="175"/>
    </location>
</feature>
<dbReference type="GO" id="GO:0015297">
    <property type="term" value="F:antiporter activity"/>
    <property type="evidence" value="ECO:0007669"/>
    <property type="project" value="InterPro"/>
</dbReference>